<dbReference type="InterPro" id="IPR013783">
    <property type="entry name" value="Ig-like_fold"/>
</dbReference>
<dbReference type="InterPro" id="IPR014756">
    <property type="entry name" value="Ig_E-set"/>
</dbReference>
<feature type="domain" description="IPT/TIG" evidence="1">
    <location>
        <begin position="102"/>
        <end position="182"/>
    </location>
</feature>
<evidence type="ECO:0000259" key="1">
    <source>
        <dbReference type="SMART" id="SM00429"/>
    </source>
</evidence>
<dbReference type="CDD" id="cd00102">
    <property type="entry name" value="IPT"/>
    <property type="match status" value="3"/>
</dbReference>
<dbReference type="EMBL" id="JBHSFK010000031">
    <property type="protein sequence ID" value="MFC4505127.1"/>
    <property type="molecule type" value="Genomic_DNA"/>
</dbReference>
<dbReference type="SMART" id="SM00429">
    <property type="entry name" value="IPT"/>
    <property type="match status" value="4"/>
</dbReference>
<name>A0ABV9B0B8_9ACTN</name>
<dbReference type="Gene3D" id="2.60.40.10">
    <property type="entry name" value="Immunoglobulins"/>
    <property type="match status" value="4"/>
</dbReference>
<dbReference type="RefSeq" id="WP_381169085.1">
    <property type="nucleotide sequence ID" value="NZ_JBHSFK010000031.1"/>
</dbReference>
<dbReference type="InterPro" id="IPR031148">
    <property type="entry name" value="Plexin"/>
</dbReference>
<evidence type="ECO:0000313" key="3">
    <source>
        <dbReference type="Proteomes" id="UP001595839"/>
    </source>
</evidence>
<evidence type="ECO:0000313" key="2">
    <source>
        <dbReference type="EMBL" id="MFC4505127.1"/>
    </source>
</evidence>
<feature type="domain" description="IPT/TIG" evidence="1">
    <location>
        <begin position="266"/>
        <end position="344"/>
    </location>
</feature>
<accession>A0ABV9B0B8</accession>
<dbReference type="SUPFAM" id="SSF81296">
    <property type="entry name" value="E set domains"/>
    <property type="match status" value="4"/>
</dbReference>
<feature type="domain" description="IPT/TIG" evidence="1">
    <location>
        <begin position="184"/>
        <end position="264"/>
    </location>
</feature>
<sequence>MKDSAPAAGAVRPTVVIAAVPVLTSVVPGTGPAAGNNNVVLNGTGFVGITAVMFGTKTALGYTVSSSTQITAVAPSGTSTVAVTVKTPGGTSNSVPYTYAAQPSLTAASPSQGPSSGGTTVILTGTGLTGATAVTFGSTPATSYTVNSPTQITAVAPAGTSAVPITVTTPGGTTGPVYFFYVNAPTVTTVSPSQGPSSGGTTVILTGADLTGATAVTFGSTPATSYTVNSPTQITAVAPAGAGSVAVTSTGPGGISNSVIYTYVTSPVLGSLTPTQGPTDAGAGVTLTGSGLATTTAVHFGAAPAAFNVLSDTTVTATASAGAPGPVSVNVTTIGGTSNSLTYTRVAAPMI</sequence>
<dbReference type="PANTHER" id="PTHR22625:SF70">
    <property type="entry name" value="PLEXIN A, ISOFORM A"/>
    <property type="match status" value="1"/>
</dbReference>
<comment type="caution">
    <text evidence="2">The sequence shown here is derived from an EMBL/GenBank/DDBJ whole genome shotgun (WGS) entry which is preliminary data.</text>
</comment>
<dbReference type="Proteomes" id="UP001595839">
    <property type="component" value="Unassembled WGS sequence"/>
</dbReference>
<dbReference type="Pfam" id="PF01833">
    <property type="entry name" value="TIG"/>
    <property type="match status" value="4"/>
</dbReference>
<gene>
    <name evidence="2" type="ORF">ACFPIH_37525</name>
</gene>
<keyword evidence="3" id="KW-1185">Reference proteome</keyword>
<feature type="domain" description="IPT/TIG" evidence="1">
    <location>
        <begin position="20"/>
        <end position="100"/>
    </location>
</feature>
<dbReference type="PANTHER" id="PTHR22625">
    <property type="entry name" value="PLEXIN"/>
    <property type="match status" value="1"/>
</dbReference>
<reference evidence="3" key="1">
    <citation type="journal article" date="2019" name="Int. J. Syst. Evol. Microbiol.">
        <title>The Global Catalogue of Microorganisms (GCM) 10K type strain sequencing project: providing services to taxonomists for standard genome sequencing and annotation.</title>
        <authorList>
            <consortium name="The Broad Institute Genomics Platform"/>
            <consortium name="The Broad Institute Genome Sequencing Center for Infectious Disease"/>
            <person name="Wu L."/>
            <person name="Ma J."/>
        </authorList>
    </citation>
    <scope>NUCLEOTIDE SEQUENCE [LARGE SCALE GENOMIC DNA]</scope>
    <source>
        <strain evidence="3">CGMCC 4.7177</strain>
    </source>
</reference>
<organism evidence="2 3">
    <name type="scientific">Streptomyces vulcanius</name>
    <dbReference type="NCBI Taxonomy" id="1441876"/>
    <lineage>
        <taxon>Bacteria</taxon>
        <taxon>Bacillati</taxon>
        <taxon>Actinomycetota</taxon>
        <taxon>Actinomycetes</taxon>
        <taxon>Kitasatosporales</taxon>
        <taxon>Streptomycetaceae</taxon>
        <taxon>Streptomyces</taxon>
    </lineage>
</organism>
<protein>
    <submittedName>
        <fullName evidence="2">IPT/TIG domain-containing protein</fullName>
    </submittedName>
</protein>
<proteinExistence type="predicted"/>
<dbReference type="InterPro" id="IPR002909">
    <property type="entry name" value="IPT_dom"/>
</dbReference>